<feature type="region of interest" description="Disordered" evidence="14">
    <location>
        <begin position="111"/>
        <end position="135"/>
    </location>
</feature>
<keyword evidence="8 15" id="KW-0472">Membrane</keyword>
<evidence type="ECO:0000256" key="6">
    <source>
        <dbReference type="ARBA" id="ARBA00022960"/>
    </source>
</evidence>
<accession>A0AAW6QCK7</accession>
<dbReference type="Proteomes" id="UP001216057">
    <property type="component" value="Unassembled WGS sequence"/>
</dbReference>
<feature type="compositionally biased region" description="Basic and acidic residues" evidence="14">
    <location>
        <begin position="114"/>
        <end position="124"/>
    </location>
</feature>
<keyword evidence="9" id="KW-0131">Cell cycle</keyword>
<evidence type="ECO:0000256" key="14">
    <source>
        <dbReference type="SAM" id="MobiDB-lite"/>
    </source>
</evidence>
<comment type="subcellular location">
    <subcellularLocation>
        <location evidence="1">Cell inner membrane</location>
        <topology evidence="1">Single-pass membrane protein</topology>
    </subcellularLocation>
</comment>
<dbReference type="PANTHER" id="PTHR39579:SF1">
    <property type="entry name" value="INNER MEMBRANE PROTEIN YHCB"/>
    <property type="match status" value="1"/>
</dbReference>
<evidence type="ECO:0000256" key="7">
    <source>
        <dbReference type="ARBA" id="ARBA00022989"/>
    </source>
</evidence>
<evidence type="ECO:0000256" key="9">
    <source>
        <dbReference type="ARBA" id="ARBA00023306"/>
    </source>
</evidence>
<feature type="transmembrane region" description="Helical" evidence="15">
    <location>
        <begin position="6"/>
        <end position="27"/>
    </location>
</feature>
<keyword evidence="4" id="KW-0132">Cell division</keyword>
<keyword evidence="7 15" id="KW-1133">Transmembrane helix</keyword>
<evidence type="ECO:0000313" key="17">
    <source>
        <dbReference type="EMBL" id="MDG2950471.1"/>
    </source>
</evidence>
<evidence type="ECO:0000256" key="11">
    <source>
        <dbReference type="ARBA" id="ARBA00035703"/>
    </source>
</evidence>
<dbReference type="GO" id="GO:0005886">
    <property type="term" value="C:plasma membrane"/>
    <property type="evidence" value="ECO:0007669"/>
    <property type="project" value="UniProtKB-SubCell"/>
</dbReference>
<evidence type="ECO:0000256" key="12">
    <source>
        <dbReference type="ARBA" id="ARBA00035727"/>
    </source>
</evidence>
<dbReference type="GO" id="GO:0051301">
    <property type="term" value="P:cell division"/>
    <property type="evidence" value="ECO:0007669"/>
    <property type="project" value="UniProtKB-KW"/>
</dbReference>
<dbReference type="PIRSF" id="PIRSF006318">
    <property type="entry name" value="YhcB"/>
    <property type="match status" value="1"/>
</dbReference>
<evidence type="ECO:0000256" key="8">
    <source>
        <dbReference type="ARBA" id="ARBA00023136"/>
    </source>
</evidence>
<sequence length="135" mass="15233">MQTWTTEMWQAAGIGLGVGVVITYLILRLTKGSVKKQAQTESELQQTKSALQKQEELLEKHFAESADLFKVLAQDYQKIYRHMAKSSDELMPDAKTKGLFLQSFMNSDKSTAAVEKDHQPRDYSEGSSGLFKAER</sequence>
<evidence type="ECO:0000313" key="18">
    <source>
        <dbReference type="Proteomes" id="UP001214976"/>
    </source>
</evidence>
<keyword evidence="2" id="KW-1003">Cell membrane</keyword>
<keyword evidence="6" id="KW-0133">Cell shape</keyword>
<evidence type="ECO:0000256" key="10">
    <source>
        <dbReference type="ARBA" id="ARBA00035657"/>
    </source>
</evidence>
<protein>
    <recommendedName>
        <fullName evidence="11">Z-ring associated protein G</fullName>
    </recommendedName>
    <alternativeName>
        <fullName evidence="12">Cell division protein ZapG</fullName>
    </alternativeName>
</protein>
<dbReference type="EMBL" id="JARQTW010000012">
    <property type="protein sequence ID" value="MDG2950471.1"/>
    <property type="molecule type" value="Genomic_DNA"/>
</dbReference>
<comment type="caution">
    <text evidence="17">The sequence shown here is derived from an EMBL/GenBank/DDBJ whole genome shotgun (WGS) entry which is preliminary data.</text>
</comment>
<dbReference type="InterPro" id="IPR009386">
    <property type="entry name" value="ZapG-like"/>
</dbReference>
<evidence type="ECO:0000256" key="2">
    <source>
        <dbReference type="ARBA" id="ARBA00022475"/>
    </source>
</evidence>
<keyword evidence="5 15" id="KW-0812">Transmembrane</keyword>
<evidence type="ECO:0000256" key="1">
    <source>
        <dbReference type="ARBA" id="ARBA00004377"/>
    </source>
</evidence>
<evidence type="ECO:0000313" key="19">
    <source>
        <dbReference type="Proteomes" id="UP001216057"/>
    </source>
</evidence>
<keyword evidence="3" id="KW-0997">Cell inner membrane</keyword>
<organism evidence="17 18">
    <name type="scientific">Exercitatus varius</name>
    <dbReference type="NCBI Taxonomy" id="67857"/>
    <lineage>
        <taxon>Bacteria</taxon>
        <taxon>Pseudomonadati</taxon>
        <taxon>Pseudomonadota</taxon>
        <taxon>Gammaproteobacteria</taxon>
        <taxon>Pasteurellales</taxon>
        <taxon>Pasteurellaceae</taxon>
        <taxon>Exercitatus</taxon>
    </lineage>
</organism>
<evidence type="ECO:0000256" key="3">
    <source>
        <dbReference type="ARBA" id="ARBA00022519"/>
    </source>
</evidence>
<name>A0AAW6QCK7_9PAST</name>
<evidence type="ECO:0000256" key="15">
    <source>
        <dbReference type="SAM" id="Phobius"/>
    </source>
</evidence>
<evidence type="ECO:0000256" key="13">
    <source>
        <dbReference type="SAM" id="Coils"/>
    </source>
</evidence>
<evidence type="ECO:0000256" key="4">
    <source>
        <dbReference type="ARBA" id="ARBA00022618"/>
    </source>
</evidence>
<gene>
    <name evidence="17" type="ORF">P7M15_08075</name>
    <name evidence="16" type="ORF">P7M32_06550</name>
</gene>
<dbReference type="AlphaFoldDB" id="A0AAW6QCK7"/>
<feature type="coiled-coil region" evidence="13">
    <location>
        <begin position="37"/>
        <end position="64"/>
    </location>
</feature>
<evidence type="ECO:0000313" key="16">
    <source>
        <dbReference type="EMBL" id="MDG2946086.1"/>
    </source>
</evidence>
<proteinExistence type="inferred from homology"/>
<dbReference type="RefSeq" id="WP_317477470.1">
    <property type="nucleotide sequence ID" value="NZ_JARQTO010000001.1"/>
</dbReference>
<dbReference type="Proteomes" id="UP001214976">
    <property type="component" value="Unassembled WGS sequence"/>
</dbReference>
<dbReference type="EMBL" id="JARQTX010000006">
    <property type="protein sequence ID" value="MDG2946086.1"/>
    <property type="molecule type" value="Genomic_DNA"/>
</dbReference>
<dbReference type="GO" id="GO:0008360">
    <property type="term" value="P:regulation of cell shape"/>
    <property type="evidence" value="ECO:0007669"/>
    <property type="project" value="UniProtKB-KW"/>
</dbReference>
<dbReference type="GeneID" id="93225797"/>
<comment type="similarity">
    <text evidence="10">Belongs to the ZapG family.</text>
</comment>
<dbReference type="PANTHER" id="PTHR39579">
    <property type="entry name" value="INNER MEMBRANE PROTEIN YHCB"/>
    <property type="match status" value="1"/>
</dbReference>
<reference evidence="17 19" key="1">
    <citation type="submission" date="2023-03" db="EMBL/GenBank/DDBJ databases">
        <title>Classification of Bisgaard taxon 6 and taxon 10 as Exercitatus varius gen. nov., spec. nov.</title>
        <authorList>
            <person name="Christensen H."/>
        </authorList>
    </citation>
    <scope>NUCLEOTIDE SEQUENCE</scope>
    <source>
        <strain evidence="16 19">23350_01</strain>
        <strain evidence="17">86116</strain>
    </source>
</reference>
<evidence type="ECO:0000256" key="5">
    <source>
        <dbReference type="ARBA" id="ARBA00022692"/>
    </source>
</evidence>
<keyword evidence="19" id="KW-1185">Reference proteome</keyword>
<dbReference type="Pfam" id="PF06295">
    <property type="entry name" value="ZapG-like"/>
    <property type="match status" value="1"/>
</dbReference>
<keyword evidence="13" id="KW-0175">Coiled coil</keyword>